<evidence type="ECO:0000256" key="1">
    <source>
        <dbReference type="SAM" id="Phobius"/>
    </source>
</evidence>
<reference evidence="2" key="1">
    <citation type="submission" date="2018-02" db="EMBL/GenBank/DDBJ databases">
        <authorList>
            <person name="Vasarhelyi B.M."/>
            <person name="Deshmukh S."/>
            <person name="Balint B."/>
            <person name="Kukolya J."/>
        </authorList>
    </citation>
    <scope>NUCLEOTIDE SEQUENCE</scope>
    <source>
        <strain evidence="2">KB22</strain>
    </source>
</reference>
<name>A0A928UYD3_9SPHI</name>
<evidence type="ECO:0008006" key="4">
    <source>
        <dbReference type="Google" id="ProtNLM"/>
    </source>
</evidence>
<evidence type="ECO:0000313" key="2">
    <source>
        <dbReference type="EMBL" id="MBE8713645.1"/>
    </source>
</evidence>
<sequence>MNLGKDITNLLKKQPQVYVNGLGVFSRIHSSATFDSKQQVYLPPISYIEFDADATQGFDFAFYLQQVLEIPYQDALSLLASKVEDIHTKIKEDGKYNLESLGQLVLYGNDYVFKAQDLSGFQFDAVASGSGHVPPVIQEEVKTVEEILEEQPVEEIPPVDENQPLTAEIIQETYPFETEDLPKKSNNSLWFLALTVLILALVLGTWYYQNVLKKPQTDLGSSDSTKIDPDTLAINNPPIDSLDLVLTDTLGNADSVKNAVDSAKLDNTVDKKHHYQIVIGTYPTLAQAYEAAESFHKAGYPAVKVIPSNMARNKKKVIWDSYLTKEEADSALVYVKKHFVADAWRDKIK</sequence>
<dbReference type="EMBL" id="PRDK01000005">
    <property type="protein sequence ID" value="MBE8713645.1"/>
    <property type="molecule type" value="Genomic_DNA"/>
</dbReference>
<accession>A0A928UYD3</accession>
<proteinExistence type="predicted"/>
<dbReference type="RefSeq" id="WP_196933808.1">
    <property type="nucleotide sequence ID" value="NZ_MU158697.1"/>
</dbReference>
<evidence type="ECO:0000313" key="3">
    <source>
        <dbReference type="Proteomes" id="UP000616201"/>
    </source>
</evidence>
<feature type="transmembrane region" description="Helical" evidence="1">
    <location>
        <begin position="189"/>
        <end position="208"/>
    </location>
</feature>
<keyword evidence="1" id="KW-1133">Transmembrane helix</keyword>
<keyword evidence="3" id="KW-1185">Reference proteome</keyword>
<keyword evidence="1" id="KW-0812">Transmembrane</keyword>
<gene>
    <name evidence="2" type="ORF">C4F49_08130</name>
</gene>
<keyword evidence="1" id="KW-0472">Membrane</keyword>
<comment type="caution">
    <text evidence="2">The sequence shown here is derived from an EMBL/GenBank/DDBJ whole genome shotgun (WGS) entry which is preliminary data.</text>
</comment>
<protein>
    <recommendedName>
        <fullName evidence="4">Sporulation related domain-containing protein</fullName>
    </recommendedName>
</protein>
<dbReference type="Proteomes" id="UP000616201">
    <property type="component" value="Unassembled WGS sequence"/>
</dbReference>
<organism evidence="2 3">
    <name type="scientific">Sphingobacterium hungaricum</name>
    <dbReference type="NCBI Taxonomy" id="2082723"/>
    <lineage>
        <taxon>Bacteria</taxon>
        <taxon>Pseudomonadati</taxon>
        <taxon>Bacteroidota</taxon>
        <taxon>Sphingobacteriia</taxon>
        <taxon>Sphingobacteriales</taxon>
        <taxon>Sphingobacteriaceae</taxon>
        <taxon>Sphingobacterium</taxon>
    </lineage>
</organism>
<dbReference type="AlphaFoldDB" id="A0A928UYD3"/>